<dbReference type="InterPro" id="IPR000535">
    <property type="entry name" value="MSP_dom"/>
</dbReference>
<dbReference type="Gene3D" id="2.60.40.10">
    <property type="entry name" value="Immunoglobulins"/>
    <property type="match status" value="1"/>
</dbReference>
<reference evidence="3" key="1">
    <citation type="submission" date="2022-11" db="UniProtKB">
        <authorList>
            <consortium name="WormBaseParasite"/>
        </authorList>
    </citation>
    <scope>IDENTIFICATION</scope>
</reference>
<dbReference type="Proteomes" id="UP000887574">
    <property type="component" value="Unplaced"/>
</dbReference>
<dbReference type="InterPro" id="IPR013783">
    <property type="entry name" value="Ig-like_fold"/>
</dbReference>
<feature type="domain" description="MSP" evidence="1">
    <location>
        <begin position="3"/>
        <end position="109"/>
    </location>
</feature>
<proteinExistence type="predicted"/>
<dbReference type="WBParaSite" id="jg6565">
    <property type="protein sequence ID" value="jg6565"/>
    <property type="gene ID" value="jg6565"/>
</dbReference>
<protein>
    <submittedName>
        <fullName evidence="3">MSP domain-containing protein</fullName>
    </submittedName>
</protein>
<evidence type="ECO:0000313" key="3">
    <source>
        <dbReference type="WBParaSite" id="jg6565"/>
    </source>
</evidence>
<dbReference type="InterPro" id="IPR051774">
    <property type="entry name" value="Sperm-specific_class_P"/>
</dbReference>
<sequence length="109" mass="11443">MAALAVDPPALQVPASGGVSAHQLVNSGATRLAFKIRSSNNENYRLKPVYGFVEPGAASPVEVTRTDGPPKDDKLVVQFIEVPAEATDAQEVFKSGVPQGEVILPMSAQ</sequence>
<accession>A0A915EJ92</accession>
<dbReference type="Pfam" id="PF00635">
    <property type="entry name" value="Motile_Sperm"/>
    <property type="match status" value="1"/>
</dbReference>
<evidence type="ECO:0000259" key="1">
    <source>
        <dbReference type="PROSITE" id="PS50202"/>
    </source>
</evidence>
<dbReference type="PANTHER" id="PTHR22947">
    <property type="entry name" value="MAJOR SPERM PROTEIN"/>
    <property type="match status" value="1"/>
</dbReference>
<dbReference type="InterPro" id="IPR008962">
    <property type="entry name" value="PapD-like_sf"/>
</dbReference>
<dbReference type="SUPFAM" id="SSF49354">
    <property type="entry name" value="PapD-like"/>
    <property type="match status" value="1"/>
</dbReference>
<dbReference type="PROSITE" id="PS50202">
    <property type="entry name" value="MSP"/>
    <property type="match status" value="1"/>
</dbReference>
<dbReference type="PANTHER" id="PTHR22947:SF7">
    <property type="entry name" value="MSP DOMAIN-CONTAINING PROTEIN-RELATED"/>
    <property type="match status" value="1"/>
</dbReference>
<evidence type="ECO:0000313" key="2">
    <source>
        <dbReference type="Proteomes" id="UP000887574"/>
    </source>
</evidence>
<organism evidence="2 3">
    <name type="scientific">Ditylenchus dipsaci</name>
    <dbReference type="NCBI Taxonomy" id="166011"/>
    <lineage>
        <taxon>Eukaryota</taxon>
        <taxon>Metazoa</taxon>
        <taxon>Ecdysozoa</taxon>
        <taxon>Nematoda</taxon>
        <taxon>Chromadorea</taxon>
        <taxon>Rhabditida</taxon>
        <taxon>Tylenchina</taxon>
        <taxon>Tylenchomorpha</taxon>
        <taxon>Sphaerularioidea</taxon>
        <taxon>Anguinidae</taxon>
        <taxon>Anguininae</taxon>
        <taxon>Ditylenchus</taxon>
    </lineage>
</organism>
<keyword evidence="2" id="KW-1185">Reference proteome</keyword>
<dbReference type="AlphaFoldDB" id="A0A915EJ92"/>
<name>A0A915EJ92_9BILA</name>